<keyword evidence="4" id="KW-1185">Reference proteome</keyword>
<evidence type="ECO:0000313" key="4">
    <source>
        <dbReference type="Proteomes" id="UP000747542"/>
    </source>
</evidence>
<protein>
    <recommendedName>
        <fullName evidence="2">Integrase p58-like C-terminal domain-containing protein</fullName>
    </recommendedName>
</protein>
<dbReference type="AlphaFoldDB" id="A0A8J5N8I8"/>
<feature type="compositionally biased region" description="Acidic residues" evidence="1">
    <location>
        <begin position="172"/>
        <end position="183"/>
    </location>
</feature>
<evidence type="ECO:0000313" key="3">
    <source>
        <dbReference type="EMBL" id="KAG7175851.1"/>
    </source>
</evidence>
<name>A0A8J5N8I8_HOMAM</name>
<feature type="region of interest" description="Disordered" evidence="1">
    <location>
        <begin position="124"/>
        <end position="213"/>
    </location>
</feature>
<reference evidence="3" key="1">
    <citation type="journal article" date="2021" name="Sci. Adv.">
        <title>The American lobster genome reveals insights on longevity, neural, and immune adaptations.</title>
        <authorList>
            <person name="Polinski J.M."/>
            <person name="Zimin A.V."/>
            <person name="Clark K.F."/>
            <person name="Kohn A.B."/>
            <person name="Sadowski N."/>
            <person name="Timp W."/>
            <person name="Ptitsyn A."/>
            <person name="Khanna P."/>
            <person name="Romanova D.Y."/>
            <person name="Williams P."/>
            <person name="Greenwood S.J."/>
            <person name="Moroz L.L."/>
            <person name="Walt D.R."/>
            <person name="Bodnar A.G."/>
        </authorList>
    </citation>
    <scope>NUCLEOTIDE SEQUENCE</scope>
    <source>
        <strain evidence="3">GMGI-L3</strain>
    </source>
</reference>
<feature type="domain" description="Integrase p58-like C-terminal" evidence="2">
    <location>
        <begin position="85"/>
        <end position="117"/>
    </location>
</feature>
<evidence type="ECO:0000256" key="1">
    <source>
        <dbReference type="SAM" id="MobiDB-lite"/>
    </source>
</evidence>
<dbReference type="Pfam" id="PF22938">
    <property type="entry name" value="Integrase_p58_C"/>
    <property type="match status" value="1"/>
</dbReference>
<accession>A0A8J5N8I8</accession>
<sequence length="232" mass="26778">MASTEKPPDEELPEETTSYVKSLQKRSMEVQQQVRGALEFSGEVMKSNYDGNASQVCYEDGDKVWLYNPQRKKGQSPKLQSLWEGPYTVVERLSDVTYRIRGRRKAQPKVVHVNHLWQYHGPGQYTWEDSEKQPPTTDEDQTEDPGRTQDDPGNPTMDQEEKHCPFSAELDLAGEEDRAEDVIEVAAPREDSEDIPVRRQQQRKKRRPTKFQDYHLVMVHRNGEARLHGAGN</sequence>
<dbReference type="Proteomes" id="UP000747542">
    <property type="component" value="Unassembled WGS sequence"/>
</dbReference>
<feature type="compositionally biased region" description="Basic residues" evidence="1">
    <location>
        <begin position="200"/>
        <end position="209"/>
    </location>
</feature>
<proteinExistence type="predicted"/>
<organism evidence="3 4">
    <name type="scientific">Homarus americanus</name>
    <name type="common">American lobster</name>
    <dbReference type="NCBI Taxonomy" id="6706"/>
    <lineage>
        <taxon>Eukaryota</taxon>
        <taxon>Metazoa</taxon>
        <taxon>Ecdysozoa</taxon>
        <taxon>Arthropoda</taxon>
        <taxon>Crustacea</taxon>
        <taxon>Multicrustacea</taxon>
        <taxon>Malacostraca</taxon>
        <taxon>Eumalacostraca</taxon>
        <taxon>Eucarida</taxon>
        <taxon>Decapoda</taxon>
        <taxon>Pleocyemata</taxon>
        <taxon>Astacidea</taxon>
        <taxon>Nephropoidea</taxon>
        <taxon>Nephropidae</taxon>
        <taxon>Homarus</taxon>
    </lineage>
</organism>
<dbReference type="EMBL" id="JAHLQT010004633">
    <property type="protein sequence ID" value="KAG7175851.1"/>
    <property type="molecule type" value="Genomic_DNA"/>
</dbReference>
<dbReference type="InterPro" id="IPR054465">
    <property type="entry name" value="Integrase_p58-like_C"/>
</dbReference>
<evidence type="ECO:0000259" key="2">
    <source>
        <dbReference type="Pfam" id="PF22938"/>
    </source>
</evidence>
<gene>
    <name evidence="3" type="ORF">Hamer_G009876</name>
</gene>
<comment type="caution">
    <text evidence="3">The sequence shown here is derived from an EMBL/GenBank/DDBJ whole genome shotgun (WGS) entry which is preliminary data.</text>
</comment>